<keyword evidence="1" id="KW-0813">Transport</keyword>
<sequence>MTTAPMTRLPGYLLALAWLAGGTASAQVREPAALIDQQHCMFCHTSDMPFLAPSFHEIADRYRDTPHAEDILANKLRLGGRAHWSDTAMPLPAERGGALSSEDAHTLIRWVMSQ</sequence>
<keyword evidence="7" id="KW-0732">Signal</keyword>
<accession>A0A6P2UH15</accession>
<dbReference type="GO" id="GO:0009055">
    <property type="term" value="F:electron transfer activity"/>
    <property type="evidence" value="ECO:0007669"/>
    <property type="project" value="InterPro"/>
</dbReference>
<feature type="domain" description="Cytochrome c" evidence="8">
    <location>
        <begin position="26"/>
        <end position="114"/>
    </location>
</feature>
<keyword evidence="2 6" id="KW-0349">Heme</keyword>
<evidence type="ECO:0000256" key="6">
    <source>
        <dbReference type="PIRSR" id="PIRSR602324-1"/>
    </source>
</evidence>
<dbReference type="InterPro" id="IPR002324">
    <property type="entry name" value="Cyt_c_ID"/>
</dbReference>
<keyword evidence="3 6" id="KW-0479">Metal-binding</keyword>
<dbReference type="SUPFAM" id="SSF46626">
    <property type="entry name" value="Cytochrome c"/>
    <property type="match status" value="1"/>
</dbReference>
<feature type="binding site" description="covalent" evidence="6">
    <location>
        <position position="44"/>
    </location>
    <ligand>
        <name>heme c</name>
        <dbReference type="ChEBI" id="CHEBI:61717"/>
    </ligand>
</feature>
<evidence type="ECO:0000256" key="5">
    <source>
        <dbReference type="ARBA" id="ARBA00023004"/>
    </source>
</evidence>
<keyword evidence="5 6" id="KW-0408">Iron</keyword>
<evidence type="ECO:0000259" key="8">
    <source>
        <dbReference type="PROSITE" id="PS51007"/>
    </source>
</evidence>
<feature type="chain" id="PRO_5044427139" evidence="7">
    <location>
        <begin position="27"/>
        <end position="114"/>
    </location>
</feature>
<dbReference type="GO" id="GO:0020037">
    <property type="term" value="F:heme binding"/>
    <property type="evidence" value="ECO:0007669"/>
    <property type="project" value="InterPro"/>
</dbReference>
<feature type="signal peptide" evidence="7">
    <location>
        <begin position="1"/>
        <end position="26"/>
    </location>
</feature>
<dbReference type="GO" id="GO:0005506">
    <property type="term" value="F:iron ion binding"/>
    <property type="evidence" value="ECO:0007669"/>
    <property type="project" value="InterPro"/>
</dbReference>
<dbReference type="PRINTS" id="PR00606">
    <property type="entry name" value="CYTCHROMECID"/>
</dbReference>
<dbReference type="InterPro" id="IPR009056">
    <property type="entry name" value="Cyt_c-like_dom"/>
</dbReference>
<dbReference type="PROSITE" id="PS51007">
    <property type="entry name" value="CYTC"/>
    <property type="match status" value="1"/>
</dbReference>
<evidence type="ECO:0000256" key="4">
    <source>
        <dbReference type="ARBA" id="ARBA00022982"/>
    </source>
</evidence>
<protein>
    <submittedName>
        <fullName evidence="9">Cytochrome c family protein</fullName>
    </submittedName>
</protein>
<gene>
    <name evidence="9" type="ORF">BLA23254_04554</name>
</gene>
<comment type="PTM">
    <text evidence="6">Binds 1 heme c group covalently per subunit.</text>
</comment>
<dbReference type="EMBL" id="CABVPW010000023">
    <property type="protein sequence ID" value="VWB95908.1"/>
    <property type="molecule type" value="Genomic_DNA"/>
</dbReference>
<evidence type="ECO:0000256" key="7">
    <source>
        <dbReference type="SAM" id="SignalP"/>
    </source>
</evidence>
<evidence type="ECO:0000256" key="1">
    <source>
        <dbReference type="ARBA" id="ARBA00022448"/>
    </source>
</evidence>
<keyword evidence="4" id="KW-0249">Electron transport</keyword>
<reference evidence="9 10" key="1">
    <citation type="submission" date="2019-09" db="EMBL/GenBank/DDBJ databases">
        <authorList>
            <person name="Depoorter E."/>
        </authorList>
    </citation>
    <scope>NUCLEOTIDE SEQUENCE [LARGE SCALE GENOMIC DNA]</scope>
    <source>
        <strain evidence="9">LMG 23254</strain>
    </source>
</reference>
<name>A0A6P2UH15_BURL3</name>
<proteinExistence type="predicted"/>
<evidence type="ECO:0000313" key="10">
    <source>
        <dbReference type="Proteomes" id="UP000494218"/>
    </source>
</evidence>
<dbReference type="Pfam" id="PF00034">
    <property type="entry name" value="Cytochrom_C"/>
    <property type="match status" value="1"/>
</dbReference>
<evidence type="ECO:0000313" key="9">
    <source>
        <dbReference type="EMBL" id="VWB95908.1"/>
    </source>
</evidence>
<dbReference type="AlphaFoldDB" id="A0A6P2UH15"/>
<evidence type="ECO:0000256" key="3">
    <source>
        <dbReference type="ARBA" id="ARBA00022723"/>
    </source>
</evidence>
<organism evidence="9 10">
    <name type="scientific">Burkholderia lata (strain ATCC 17760 / DSM 23089 / LMG 22485 / NCIMB 9086 / R18194 / 383)</name>
    <dbReference type="NCBI Taxonomy" id="482957"/>
    <lineage>
        <taxon>Bacteria</taxon>
        <taxon>Pseudomonadati</taxon>
        <taxon>Pseudomonadota</taxon>
        <taxon>Betaproteobacteria</taxon>
        <taxon>Burkholderiales</taxon>
        <taxon>Burkholderiaceae</taxon>
        <taxon>Burkholderia</taxon>
        <taxon>Burkholderia cepacia complex</taxon>
    </lineage>
</organism>
<evidence type="ECO:0000256" key="2">
    <source>
        <dbReference type="ARBA" id="ARBA00022617"/>
    </source>
</evidence>
<feature type="binding site" description="covalent" evidence="6">
    <location>
        <position position="40"/>
    </location>
    <ligand>
        <name>heme c</name>
        <dbReference type="ChEBI" id="CHEBI:61717"/>
    </ligand>
</feature>
<dbReference type="Gene3D" id="1.10.760.10">
    <property type="entry name" value="Cytochrome c-like domain"/>
    <property type="match status" value="1"/>
</dbReference>
<dbReference type="Proteomes" id="UP000494218">
    <property type="component" value="Unassembled WGS sequence"/>
</dbReference>
<dbReference type="InterPro" id="IPR036909">
    <property type="entry name" value="Cyt_c-like_dom_sf"/>
</dbReference>